<dbReference type="AlphaFoldDB" id="M2Q8L8"/>
<dbReference type="InterPro" id="IPR011990">
    <property type="entry name" value="TPR-like_helical_dom_sf"/>
</dbReference>
<dbReference type="Gene3D" id="1.25.40.10">
    <property type="entry name" value="Tetratricopeptide repeat domain"/>
    <property type="match status" value="1"/>
</dbReference>
<comment type="caution">
    <text evidence="2">The sequence shown here is derived from an EMBL/GenBank/DDBJ whole genome shotgun (WGS) entry which is preliminary data.</text>
</comment>
<evidence type="ECO:0000256" key="1">
    <source>
        <dbReference type="SAM" id="MobiDB-lite"/>
    </source>
</evidence>
<organism evidence="2 3">
    <name type="scientific">Amycolatopsis azurea DSM 43854</name>
    <dbReference type="NCBI Taxonomy" id="1238180"/>
    <lineage>
        <taxon>Bacteria</taxon>
        <taxon>Bacillati</taxon>
        <taxon>Actinomycetota</taxon>
        <taxon>Actinomycetes</taxon>
        <taxon>Pseudonocardiales</taxon>
        <taxon>Pseudonocardiaceae</taxon>
        <taxon>Amycolatopsis</taxon>
    </lineage>
</organism>
<sequence>MAEELADDSTRLDTPRTGDLCGHLGAVIASSYRVLETGTADAFQRLASMIGPGIGLPAAARLIEQPGSRTRTMLDELERLHLVQQLETEYDNLVAASTAAAQLGWNDHAWRLADALWYFSYARGHGTDWIDTLLTALRAARRLGDRTGEAATLKQLGNASLQCGRPHDSSATARISGHQQGCTKKRCPSSPRVNLRLPEHSARTARTHRGRPSVRRKATATVEHLAAVHGVVNGADEPDFSLDSVRGCVQASYGVTLRITGRHEEALAHLDGALPFVRR</sequence>
<accession>M2Q8L8</accession>
<proteinExistence type="predicted"/>
<reference evidence="2 3" key="1">
    <citation type="submission" date="2012-10" db="EMBL/GenBank/DDBJ databases">
        <title>Genome assembly of Amycolatopsis azurea DSM 43854.</title>
        <authorList>
            <person name="Khatri I."/>
            <person name="Kaur I."/>
            <person name="Subramanian S."/>
            <person name="Mayilraj S."/>
        </authorList>
    </citation>
    <scope>NUCLEOTIDE SEQUENCE [LARGE SCALE GENOMIC DNA]</scope>
    <source>
        <strain evidence="2 3">DSM 43854</strain>
    </source>
</reference>
<feature type="compositionally biased region" description="Polar residues" evidence="1">
    <location>
        <begin position="169"/>
        <end position="182"/>
    </location>
</feature>
<name>M2Q8L8_9PSEU</name>
<feature type="region of interest" description="Disordered" evidence="1">
    <location>
        <begin position="164"/>
        <end position="191"/>
    </location>
</feature>
<dbReference type="Proteomes" id="UP000014137">
    <property type="component" value="Unassembled WGS sequence"/>
</dbReference>
<evidence type="ECO:0000313" key="2">
    <source>
        <dbReference type="EMBL" id="EMD23006.1"/>
    </source>
</evidence>
<dbReference type="PATRIC" id="fig|1238180.3.peg.7296"/>
<gene>
    <name evidence="2" type="ORF">C791_7823</name>
</gene>
<dbReference type="EMBL" id="ANMG01000083">
    <property type="protein sequence ID" value="EMD23006.1"/>
    <property type="molecule type" value="Genomic_DNA"/>
</dbReference>
<evidence type="ECO:0000313" key="3">
    <source>
        <dbReference type="Proteomes" id="UP000014137"/>
    </source>
</evidence>
<dbReference type="RefSeq" id="WP_005166208.1">
    <property type="nucleotide sequence ID" value="NZ_ANMG01000083.1"/>
</dbReference>
<protein>
    <submittedName>
        <fullName evidence="2">Uncharacterized protein</fullName>
    </submittedName>
</protein>